<reference evidence="1 2" key="1">
    <citation type="submission" date="2016-10" db="EMBL/GenBank/DDBJ databases">
        <authorList>
            <person name="de Groot N.N."/>
        </authorList>
    </citation>
    <scope>NUCLEOTIDE SEQUENCE [LARGE SCALE GENOMIC DNA]</scope>
    <source>
        <strain evidence="1 2">DSM 25186</strain>
    </source>
</reference>
<evidence type="ECO:0000313" key="1">
    <source>
        <dbReference type="EMBL" id="SDL31569.1"/>
    </source>
</evidence>
<name>A0A1G9J285_9BACT</name>
<evidence type="ECO:0000313" key="2">
    <source>
        <dbReference type="Proteomes" id="UP000198510"/>
    </source>
</evidence>
<keyword evidence="2" id="KW-1185">Reference proteome</keyword>
<dbReference type="AlphaFoldDB" id="A0A1G9J285"/>
<accession>A0A1G9J285</accession>
<proteinExistence type="predicted"/>
<dbReference type="EMBL" id="FNFO01000005">
    <property type="protein sequence ID" value="SDL31569.1"/>
    <property type="molecule type" value="Genomic_DNA"/>
</dbReference>
<dbReference type="STRING" id="1075417.SAMN05421823_105179"/>
<gene>
    <name evidence="1" type="ORF">SAMN05421823_105179</name>
</gene>
<dbReference type="Proteomes" id="UP000198510">
    <property type="component" value="Unassembled WGS sequence"/>
</dbReference>
<sequence length="268" mass="31248">MVWGWALWAGIVVSAQAQWPSMSEEEINFLFSVKQVDEFMERFNHQPTLFTSWMNRMDSSLQVSRQRMILSLFNQEDQAWNLNQVRSFVEQVDDSLRPAHLDYYDHDWYADLECLVQYQGKPRTVHLLLRVQAEPINASRWVIAGAQADFLTVPASVDSTTSLTPFSHGTDFMNLTRALHDRQNIRNYLPQEFEVNTLSVFTFLSATGQLEFKQVNRIVYHFLQVEGWIFTVDHFNRPSRNSGWLISSLQPADAAAKQRYRHEVLSLQ</sequence>
<protein>
    <submittedName>
        <fullName evidence="1">Uncharacterized protein</fullName>
    </submittedName>
</protein>
<organism evidence="1 2">
    <name type="scientific">Catalinimonas alkaloidigena</name>
    <dbReference type="NCBI Taxonomy" id="1075417"/>
    <lineage>
        <taxon>Bacteria</taxon>
        <taxon>Pseudomonadati</taxon>
        <taxon>Bacteroidota</taxon>
        <taxon>Cytophagia</taxon>
        <taxon>Cytophagales</taxon>
        <taxon>Catalimonadaceae</taxon>
        <taxon>Catalinimonas</taxon>
    </lineage>
</organism>